<dbReference type="Gene3D" id="3.30.559.10">
    <property type="entry name" value="Chloramphenicol acetyltransferase-like domain"/>
    <property type="match status" value="1"/>
</dbReference>
<evidence type="ECO:0000256" key="5">
    <source>
        <dbReference type="ARBA" id="ARBA00023315"/>
    </source>
</evidence>
<dbReference type="InterPro" id="IPR013968">
    <property type="entry name" value="PKS_KR"/>
</dbReference>
<dbReference type="Proteomes" id="UP000019150">
    <property type="component" value="Chromosome"/>
</dbReference>
<evidence type="ECO:0000256" key="7">
    <source>
        <dbReference type="SAM" id="MobiDB-lite"/>
    </source>
</evidence>
<evidence type="ECO:0000256" key="4">
    <source>
        <dbReference type="ARBA" id="ARBA00022679"/>
    </source>
</evidence>
<dbReference type="EMBL" id="CP006850">
    <property type="protein sequence ID" value="AHH22189.1"/>
    <property type="molecule type" value="Genomic_DNA"/>
</dbReference>
<dbReference type="InterPro" id="IPR014043">
    <property type="entry name" value="Acyl_transferase_dom"/>
</dbReference>
<dbReference type="SUPFAM" id="SSF53901">
    <property type="entry name" value="Thiolase-like"/>
    <property type="match status" value="1"/>
</dbReference>
<dbReference type="Pfam" id="PF14765">
    <property type="entry name" value="PS-DH"/>
    <property type="match status" value="1"/>
</dbReference>
<organism evidence="11 12">
    <name type="scientific">Nocardia nova SH22a</name>
    <dbReference type="NCBI Taxonomy" id="1415166"/>
    <lineage>
        <taxon>Bacteria</taxon>
        <taxon>Bacillati</taxon>
        <taxon>Actinomycetota</taxon>
        <taxon>Actinomycetes</taxon>
        <taxon>Mycobacteriales</taxon>
        <taxon>Nocardiaceae</taxon>
        <taxon>Nocardia</taxon>
    </lineage>
</organism>
<evidence type="ECO:0000313" key="12">
    <source>
        <dbReference type="Proteomes" id="UP000019150"/>
    </source>
</evidence>
<dbReference type="InterPro" id="IPR020806">
    <property type="entry name" value="PKS_PP-bd"/>
</dbReference>
<evidence type="ECO:0000259" key="9">
    <source>
        <dbReference type="PROSITE" id="PS52004"/>
    </source>
</evidence>
<feature type="compositionally biased region" description="Polar residues" evidence="7">
    <location>
        <begin position="2237"/>
        <end position="2277"/>
    </location>
</feature>
<dbReference type="InterPro" id="IPR036291">
    <property type="entry name" value="NAD(P)-bd_dom_sf"/>
</dbReference>
<dbReference type="Pfam" id="PF21089">
    <property type="entry name" value="PKS_DH_N"/>
    <property type="match status" value="1"/>
</dbReference>
<dbReference type="InterPro" id="IPR036412">
    <property type="entry name" value="HAD-like_sf"/>
</dbReference>
<dbReference type="GO" id="GO:0004315">
    <property type="term" value="F:3-oxoacyl-[acyl-carrier-protein] synthase activity"/>
    <property type="evidence" value="ECO:0007669"/>
    <property type="project" value="InterPro"/>
</dbReference>
<feature type="active site" description="Proton donor; for dehydratase activity" evidence="6">
    <location>
        <position position="1124"/>
    </location>
</feature>
<dbReference type="SMART" id="SM00823">
    <property type="entry name" value="PKS_PP"/>
    <property type="match status" value="1"/>
</dbReference>
<keyword evidence="3" id="KW-0597">Phosphoprotein</keyword>
<feature type="region of interest" description="Disordered" evidence="7">
    <location>
        <begin position="2198"/>
        <end position="2384"/>
    </location>
</feature>
<dbReference type="SMART" id="SM00826">
    <property type="entry name" value="PKS_DH"/>
    <property type="match status" value="1"/>
</dbReference>
<reference evidence="11 12" key="1">
    <citation type="journal article" date="2014" name="Appl. Environ. Microbiol.">
        <title>Insights into the Microbial Degradation of Rubber and Gutta-Percha by Analysis of the Complete Genome of Nocardia nova SH22a.</title>
        <authorList>
            <person name="Luo Q."/>
            <person name="Hiessl S."/>
            <person name="Poehlein A."/>
            <person name="Daniel R."/>
            <person name="Steinbuchel A."/>
        </authorList>
    </citation>
    <scope>NUCLEOTIDE SEQUENCE [LARGE SCALE GENOMIC DNA]</scope>
    <source>
        <strain evidence="11">SH22a</strain>
    </source>
</reference>
<proteinExistence type="predicted"/>
<dbReference type="NCBIfam" id="TIGR01686">
    <property type="entry name" value="FkbH"/>
    <property type="match status" value="1"/>
</dbReference>
<name>W5TSL6_9NOCA</name>
<evidence type="ECO:0000256" key="3">
    <source>
        <dbReference type="ARBA" id="ARBA00022553"/>
    </source>
</evidence>
<dbReference type="Gene3D" id="3.40.50.1110">
    <property type="entry name" value="SGNH hydrolase"/>
    <property type="match status" value="1"/>
</dbReference>
<feature type="domain" description="PKS/mFAS DH" evidence="10">
    <location>
        <begin position="930"/>
        <end position="1200"/>
    </location>
</feature>
<dbReference type="Gene3D" id="3.30.70.3290">
    <property type="match status" value="1"/>
</dbReference>
<dbReference type="eggNOG" id="COG3321">
    <property type="taxonomic scope" value="Bacteria"/>
</dbReference>
<dbReference type="Pfam" id="PF22953">
    <property type="entry name" value="SpnB_Rossmann"/>
    <property type="match status" value="1"/>
</dbReference>
<dbReference type="NCBIfam" id="TIGR01681">
    <property type="entry name" value="HAD-SF-IIIC"/>
    <property type="match status" value="1"/>
</dbReference>
<dbReference type="SMART" id="SM00825">
    <property type="entry name" value="PKS_KS"/>
    <property type="match status" value="1"/>
</dbReference>
<dbReference type="InterPro" id="IPR014030">
    <property type="entry name" value="Ketoacyl_synth_N"/>
</dbReference>
<dbReference type="InterPro" id="IPR049551">
    <property type="entry name" value="PKS_DH_C"/>
</dbReference>
<dbReference type="InterPro" id="IPR006162">
    <property type="entry name" value="Ppantetheine_attach_site"/>
</dbReference>
<dbReference type="CDD" id="cd00833">
    <property type="entry name" value="PKS"/>
    <property type="match status" value="1"/>
</dbReference>
<dbReference type="InterPro" id="IPR016036">
    <property type="entry name" value="Malonyl_transacylase_ACP-bd"/>
</dbReference>
<dbReference type="InterPro" id="IPR001227">
    <property type="entry name" value="Ac_transferase_dom_sf"/>
</dbReference>
<dbReference type="PROSITE" id="PS00606">
    <property type="entry name" value="KS3_1"/>
    <property type="match status" value="1"/>
</dbReference>
<protein>
    <submittedName>
        <fullName evidence="11">Polyketide synthase module-containing protein</fullName>
    </submittedName>
</protein>
<dbReference type="SUPFAM" id="SSF51735">
    <property type="entry name" value="NAD(P)-binding Rossmann-fold domains"/>
    <property type="match status" value="2"/>
</dbReference>
<dbReference type="InterPro" id="IPR016039">
    <property type="entry name" value="Thiolase-like"/>
</dbReference>
<dbReference type="PANTHER" id="PTHR43775:SF51">
    <property type="entry name" value="INACTIVE PHENOLPHTHIOCEROL SYNTHESIS POLYKETIDE SYNTHASE TYPE I PKS1-RELATED"/>
    <property type="match status" value="1"/>
</dbReference>
<dbReference type="GO" id="GO:0006633">
    <property type="term" value="P:fatty acid biosynthetic process"/>
    <property type="evidence" value="ECO:0007669"/>
    <property type="project" value="InterPro"/>
</dbReference>
<dbReference type="Pfam" id="PF00698">
    <property type="entry name" value="Acyl_transf_1"/>
    <property type="match status" value="1"/>
</dbReference>
<dbReference type="STRING" id="1415166.NONO_c74340"/>
<dbReference type="InterPro" id="IPR032821">
    <property type="entry name" value="PKS_assoc"/>
</dbReference>
<dbReference type="InterPro" id="IPR018201">
    <property type="entry name" value="Ketoacyl_synth_AS"/>
</dbReference>
<dbReference type="PROSITE" id="PS50075">
    <property type="entry name" value="CARRIER"/>
    <property type="match status" value="1"/>
</dbReference>
<dbReference type="InterPro" id="IPR042104">
    <property type="entry name" value="PKS_dehydratase_sf"/>
</dbReference>
<dbReference type="Gene3D" id="3.30.559.30">
    <property type="entry name" value="Nonribosomal peptide synthetase, condensation domain"/>
    <property type="match status" value="1"/>
</dbReference>
<feature type="region of interest" description="C-terminal hotdog fold" evidence="6">
    <location>
        <begin position="1064"/>
        <end position="1200"/>
    </location>
</feature>
<feature type="active site" description="Proton acceptor; for dehydratase activity" evidence="6">
    <location>
        <position position="962"/>
    </location>
</feature>
<evidence type="ECO:0000256" key="2">
    <source>
        <dbReference type="ARBA" id="ARBA00022450"/>
    </source>
</evidence>
<dbReference type="SUPFAM" id="SSF52777">
    <property type="entry name" value="CoA-dependent acyltransferases"/>
    <property type="match status" value="2"/>
</dbReference>
<dbReference type="InterPro" id="IPR010033">
    <property type="entry name" value="HAD_SF_ppase_IIIC"/>
</dbReference>
<dbReference type="InterPro" id="IPR023214">
    <property type="entry name" value="HAD_sf"/>
</dbReference>
<dbReference type="InterPro" id="IPR023213">
    <property type="entry name" value="CAT-like_dom_sf"/>
</dbReference>
<feature type="region of interest" description="N-terminal hotdog fold" evidence="6">
    <location>
        <begin position="930"/>
        <end position="1053"/>
    </location>
</feature>
<dbReference type="InterPro" id="IPR016035">
    <property type="entry name" value="Acyl_Trfase/lysoPLipase"/>
</dbReference>
<dbReference type="PATRIC" id="fig|1415166.3.peg.7628"/>
<dbReference type="FunFam" id="3.40.47.10:FF:000019">
    <property type="entry name" value="Polyketide synthase type I"/>
    <property type="match status" value="1"/>
</dbReference>
<dbReference type="PANTHER" id="PTHR43775">
    <property type="entry name" value="FATTY ACID SYNTHASE"/>
    <property type="match status" value="1"/>
</dbReference>
<dbReference type="Pfam" id="PF00109">
    <property type="entry name" value="ketoacyl-synt"/>
    <property type="match status" value="1"/>
</dbReference>
<dbReference type="SUPFAM" id="SSF52151">
    <property type="entry name" value="FabD/lysophospholipase-like"/>
    <property type="match status" value="1"/>
</dbReference>
<dbReference type="InterPro" id="IPR014031">
    <property type="entry name" value="Ketoacyl_synth_C"/>
</dbReference>
<dbReference type="SMART" id="SM00822">
    <property type="entry name" value="PKS_KR"/>
    <property type="match status" value="1"/>
</dbReference>
<dbReference type="InterPro" id="IPR036514">
    <property type="entry name" value="SGNH_hydro_sf"/>
</dbReference>
<dbReference type="OrthoDB" id="4516163at2"/>
<keyword evidence="12" id="KW-1185">Reference proteome</keyword>
<dbReference type="InterPro" id="IPR057326">
    <property type="entry name" value="KR_dom"/>
</dbReference>
<evidence type="ECO:0000256" key="1">
    <source>
        <dbReference type="ARBA" id="ARBA00001957"/>
    </source>
</evidence>
<dbReference type="InterPro" id="IPR001242">
    <property type="entry name" value="Condensation_dom"/>
</dbReference>
<dbReference type="CDD" id="cd08956">
    <property type="entry name" value="KR_3_FAS_SDR_x"/>
    <property type="match status" value="1"/>
</dbReference>
<dbReference type="SMART" id="SM00827">
    <property type="entry name" value="PKS_AT"/>
    <property type="match status" value="1"/>
</dbReference>
<evidence type="ECO:0000313" key="11">
    <source>
        <dbReference type="EMBL" id="AHH22189.1"/>
    </source>
</evidence>
<dbReference type="Gene3D" id="3.40.50.720">
    <property type="entry name" value="NAD(P)-binding Rossmann-like Domain"/>
    <property type="match status" value="1"/>
</dbReference>
<dbReference type="InterPro" id="IPR036736">
    <property type="entry name" value="ACP-like_sf"/>
</dbReference>
<keyword evidence="2" id="KW-0596">Phosphopantetheine</keyword>
<dbReference type="Pfam" id="PF16197">
    <property type="entry name" value="KAsynt_C_assoc"/>
    <property type="match status" value="1"/>
</dbReference>
<feature type="compositionally biased region" description="Polar residues" evidence="7">
    <location>
        <begin position="2207"/>
        <end position="2217"/>
    </location>
</feature>
<dbReference type="InterPro" id="IPR020841">
    <property type="entry name" value="PKS_Beta-ketoAc_synthase_dom"/>
</dbReference>
<evidence type="ECO:0000259" key="8">
    <source>
        <dbReference type="PROSITE" id="PS50075"/>
    </source>
</evidence>
<dbReference type="Gene3D" id="3.40.50.1000">
    <property type="entry name" value="HAD superfamily/HAD-like"/>
    <property type="match status" value="1"/>
</dbReference>
<dbReference type="SUPFAM" id="SSF56784">
    <property type="entry name" value="HAD-like"/>
    <property type="match status" value="1"/>
</dbReference>
<dbReference type="InterPro" id="IPR010037">
    <property type="entry name" value="FkbH_domain"/>
</dbReference>
<dbReference type="Gene3D" id="3.40.47.10">
    <property type="match status" value="1"/>
</dbReference>
<dbReference type="HOGENOM" id="CLU_226319_0_0_11"/>
<dbReference type="RefSeq" id="WP_025353458.1">
    <property type="nucleotide sequence ID" value="NZ_CP006850.1"/>
</dbReference>
<dbReference type="Pfam" id="PF00668">
    <property type="entry name" value="Condensation"/>
    <property type="match status" value="1"/>
</dbReference>
<feature type="domain" description="Ketosynthase family 3 (KS3)" evidence="9">
    <location>
        <begin position="34"/>
        <end position="459"/>
    </location>
</feature>
<evidence type="ECO:0000259" key="10">
    <source>
        <dbReference type="PROSITE" id="PS52019"/>
    </source>
</evidence>
<dbReference type="SUPFAM" id="SSF47336">
    <property type="entry name" value="ACP-like"/>
    <property type="match status" value="1"/>
</dbReference>
<sequence length="2941" mass="310557">MTATEERLVKALRSALGDNAKLRSANRALAAQRREPIAVVGMGCRYPGGLTSPEELWAALAERRDMISGFPDDRGWDLERLYDPDPAALGKTYARGGGFLRDAADFDAEFFDISPREALAMDAQQRLLLEVSWEALERAGIDPKTMRGTATGVYAGVMYQDYLLRLNGRIPAAAEGYLATGNAGSVVSGRIAYSLGLEGPAVTVDTACSSSLVAIHLAAAALRSGECALAMAGGVTVMSSPSTLIEFARQRGLSPDGRCKAFADAADGVSWAEGAGMIVLERLSDAQRNGHPVLAVLAGSAVNQDGASNGMAAPNGPSQQRVIRAALADAGLTPADVDVVEAHGTGTTLGDPIEAQALLSTYGRDRDRPLWVGSVKSNLGHTQGAAGVAGVIKMVEALRRETMPATLHVDAPSRHVDWTAGRVELLTEARDWPSGDVPRRAGVSSFGISGTNAHVIVEQAPASAPDDERGVPPRQLPLVLSGRTAAALSAQAGRLLAHLDGHPEADPVDIAHSLVATRSLFDERAVITGADAAQWRAGLRALSDAEPDAGVVRGRARELGRPVFVFSGHGAQWAGMAVELLESSPVFAERLRECADVLAEFVDWSLLDVLRGAVGAPELDRLDVVQPALFAVMVALVRLWESVGVRPGAVIGHSQGEIVAAHVAGALSLREATRLMAGRGRALAPLSDTGGMVSVAAPAATVRELIGSGGELEIGAINGPGSTVVSGPADAVAEFTRLCADRNFRTRQVPIRYASHSAAVEQVRDGLRDTFAGVAATGSDIEFISTVTGTALGTTELDAEHWYRNVREPVRFEDAVRAAYEGGYRTFLEVGPHAVLTAAVTETLDALDAGQNVFVAGTLRRDHGDLAQFLRSAAQLFVAGGPVRWDRYLEGSGARRTDLPTYAFQRSRYWLEATNTAGAASDFGLLPAAHPLVNAIVTQPDSNGVTLTGRLSARTQPWLSDHAVGGTVLLPGAGFVELALRAGDEVGCTAVGELVSQAPLVLEGDEGVQLRVVVDDSAGAERTFTIHSRPEGDTGLPWTSHAHGVLTSESIGSPTQLDNWPPAATPVDVSDFYDRLAEHGYAYGPAFRGLRAAWRGADEIFAEIELPEQVDGDPEYGLHPALLDASLHTVALFEEADDRMVVPLAWSGVTLTATGARSLRIRLIRRGPDSFALIATDDTGQPVLHVDSLLVRAVTVEQLAAARGSAVHRDLYRLEWQPAPFAAAAPRRWTTWPEIGDAATVSDVVYAPAAGDTAADVHTATHGMLEVLRTLFTDQRFAAARLLVHTRGAVALPGEDVPDLAGAAVWGMARSAQSENPGRITLLDTDAELTDADIAAALAGDEPQLVLRAGAAHRARLVRAAATAAEPVAGISGPVLVTGATGALGTLISRHLVLAHGVKQLVLVSRRGEHAPGALELRSELAELGAEVTFAACDVTDGDRVRALIEEHPPAGVVHVAGINDDATIESLTGEQLTAVLRPKVDAALHLDAATARLDLDLFVLFSSAAGILGSPGQANYAAANATLDALATRRRARGLPALSLAWGLWDTGMAGELADADRQRLNRSGVLALSPELGLSLFDLARTVEAPVVVPMRLNLAALRQAPILPALVRDLVPAPVRRAIANSGADAAGAADFAARLAGLDEERKLEVALELVLELTSRAAGLDSVADCDPDRSFQSYGFDSLMVVELRNGLRSATGVQIPVPAIFDNPNPRALAAYLVGESANHASAQQVAEATEDTAVDEAGLRELLATTPLEQLRAAGVLTALGVTVAEQLPEVVRAPATRDVMRLLRSGSGAPTAAVTLGLAIRLGRAATTEADLTALLARLAARHAALRITIEPGAEHGRELVVHREPMGALLRFAPVTDCGAETVSDWLRRLMEPSFDPVAGTLWRFELLEAPSAEQVLVFGAHHSVCDAQSLLLVAGEIAAELAGVLRPGPASNRDFDNLLRAQQADAGTSDPGWHAEFAGSRRLELTLSGPRPEQRSYRAGTAVAVLPEGLLDRIGERAKQLGVTPAAFFLGALTVQLSRRRAVNRFVVAVPVDTRIHAEAFDGVGYFGVPVPFPATVEPGDRIAEVIGRTGGRMHRLLGAGTSLTDTLTVLAAEGLYRAGAPLIEVYFNYLRSNTGFRDVELIPAGVGYSDLDLMITVLADLDRVLLTYNHDIIDDAAGAELGEEYVAILTEAVDDPDRAVRAGEAPTLGTHHAESFTSTMPSGQATRGLIGDTTSSELSSDETKGSTTQLERSANGAINGTTRPVQPPGTSTTPSHRPPTETGTGITPFEAPANGTTSGATLSGRPSGYTASGPLPSTQPSESPSASATPSHRRPDETETGTTSSVDLADGSTSGAGLSERPSGDPGTSTTPAVRPSHETGTSALRRAPTAESGTGAPLLAVSASFALGKLPDLLRVACADGAGTEPIEAPYHQVLASLRDPAGVFRQRGVRAGVVLLRAVDLGRFGPLSDDLLDELSDEYPAAVAALVESTRTPIVVGILPTHPDQAESRLTRWEDALADRLAALPGVAVLRSTDWPHPFGSIHHISPHDVATAATLADGVFDTRTDELAHLPFGAEFQAGAALTLADTLRAVHDELPKVIAVDGDHTLWGGVAGEIGPENVDLTGARADLARKLLRLRESGVLLALVSNNDEATVRAVLERPDALLRTEHFSVVSAGWDRKPERLTAIAAQLNLGVDSFAFLDDNPVEIAAMRAALPEVLSITCPPVEQLPAFLTRLWPITPLTRTREDGARAEFYRQERERDSVRAQTEFAEFLDRLELVLEIDRLDADTEERSVQLIRRTNQFALHKVADDEFGAWKRDGEVWTVSARDRFGDYGQIGLLALRSDADALRVTGWHLSCRALGRGVEERLLEFLADRAEAHGHTSVRLIAQNTARNVPARRLISALGGAGIDDPVLDITVDLPRLRTFRSWEQRAPGTPATTKEGP</sequence>
<dbReference type="PROSITE" id="PS00012">
    <property type="entry name" value="PHOSPHOPANTETHEINE"/>
    <property type="match status" value="1"/>
</dbReference>
<feature type="domain" description="Carrier" evidence="8">
    <location>
        <begin position="1649"/>
        <end position="1724"/>
    </location>
</feature>
<dbReference type="InterPro" id="IPR055123">
    <property type="entry name" value="SpnB-like_Rossmann"/>
</dbReference>
<feature type="compositionally biased region" description="Polar residues" evidence="7">
    <location>
        <begin position="2332"/>
        <end position="2348"/>
    </location>
</feature>
<dbReference type="InterPro" id="IPR049552">
    <property type="entry name" value="PKS_DH_N"/>
</dbReference>
<accession>W5TSL6</accession>
<dbReference type="GO" id="GO:0004312">
    <property type="term" value="F:fatty acid synthase activity"/>
    <property type="evidence" value="ECO:0007669"/>
    <property type="project" value="TreeGrafter"/>
</dbReference>
<dbReference type="InterPro" id="IPR049900">
    <property type="entry name" value="PKS_mFAS_DH"/>
</dbReference>
<dbReference type="KEGG" id="nno:NONO_c74340"/>
<dbReference type="eggNOG" id="COG3882">
    <property type="taxonomic scope" value="Bacteria"/>
</dbReference>
<feature type="compositionally biased region" description="Low complexity" evidence="7">
    <location>
        <begin position="2308"/>
        <end position="2322"/>
    </location>
</feature>
<dbReference type="PROSITE" id="PS52019">
    <property type="entry name" value="PKS_MFAS_DH"/>
    <property type="match status" value="1"/>
</dbReference>
<dbReference type="InterPro" id="IPR020807">
    <property type="entry name" value="PKS_DH"/>
</dbReference>
<gene>
    <name evidence="11" type="ORF">NONO_c74340</name>
</gene>
<dbReference type="GO" id="GO:0031177">
    <property type="term" value="F:phosphopantetheine binding"/>
    <property type="evidence" value="ECO:0007669"/>
    <property type="project" value="InterPro"/>
</dbReference>
<dbReference type="Pfam" id="PF08659">
    <property type="entry name" value="KR"/>
    <property type="match status" value="1"/>
</dbReference>
<dbReference type="Gene3D" id="1.10.1200.10">
    <property type="entry name" value="ACP-like"/>
    <property type="match status" value="1"/>
</dbReference>
<dbReference type="Pfam" id="PF00550">
    <property type="entry name" value="PP-binding"/>
    <property type="match status" value="1"/>
</dbReference>
<dbReference type="Gene3D" id="3.10.129.110">
    <property type="entry name" value="Polyketide synthase dehydratase"/>
    <property type="match status" value="1"/>
</dbReference>
<dbReference type="FunFam" id="3.40.366.10:FF:000002">
    <property type="entry name" value="Probable polyketide synthase 2"/>
    <property type="match status" value="1"/>
</dbReference>
<keyword evidence="5" id="KW-0012">Acyltransferase</keyword>
<dbReference type="PROSITE" id="PS52004">
    <property type="entry name" value="KS3_2"/>
    <property type="match status" value="1"/>
</dbReference>
<dbReference type="SUPFAM" id="SSF55048">
    <property type="entry name" value="Probable ACP-binding domain of malonyl-CoA ACP transacylase"/>
    <property type="match status" value="1"/>
</dbReference>
<dbReference type="InterPro" id="IPR050091">
    <property type="entry name" value="PKS_NRPS_Biosynth_Enz"/>
</dbReference>
<evidence type="ECO:0000256" key="6">
    <source>
        <dbReference type="PROSITE-ProRule" id="PRU01363"/>
    </source>
</evidence>
<comment type="cofactor">
    <cofactor evidence="1">
        <name>pantetheine 4'-phosphate</name>
        <dbReference type="ChEBI" id="CHEBI:47942"/>
    </cofactor>
</comment>
<keyword evidence="4" id="KW-0808">Transferase</keyword>
<dbReference type="InterPro" id="IPR009081">
    <property type="entry name" value="PP-bd_ACP"/>
</dbReference>
<dbReference type="Gene3D" id="3.40.366.10">
    <property type="entry name" value="Malonyl-Coenzyme A Acyl Carrier Protein, domain 2"/>
    <property type="match status" value="1"/>
</dbReference>
<dbReference type="Pfam" id="PF02801">
    <property type="entry name" value="Ketoacyl-synt_C"/>
    <property type="match status" value="1"/>
</dbReference>